<gene>
    <name evidence="1" type="ORF">C5Y83_09490</name>
</gene>
<evidence type="ECO:0000313" key="2">
    <source>
        <dbReference type="Proteomes" id="UP000238322"/>
    </source>
</evidence>
<sequence>MEARKKSVKRKARAAWAEHSAALPRFSLKTMIASIAVGMAAASCYMTLNQDVHPSVLDAGFRYSEVDGYFAKFKRGEIIDMVRLPILNDDMEVQIVESVRGADYGFVESQYPLDRFWVQAHGYHVHVYDEHHLFVIISDWYVNERKREEAIAAQGQK</sequence>
<comment type="caution">
    <text evidence="1">The sequence shown here is derived from an EMBL/GenBank/DDBJ whole genome shotgun (WGS) entry which is preliminary data.</text>
</comment>
<protein>
    <submittedName>
        <fullName evidence="1">Uncharacterized protein</fullName>
    </submittedName>
</protein>
<proteinExistence type="predicted"/>
<evidence type="ECO:0000313" key="1">
    <source>
        <dbReference type="EMBL" id="PQO36141.1"/>
    </source>
</evidence>
<accession>A0A2S8FVD0</accession>
<organism evidence="1 2">
    <name type="scientific">Blastopirellula marina</name>
    <dbReference type="NCBI Taxonomy" id="124"/>
    <lineage>
        <taxon>Bacteria</taxon>
        <taxon>Pseudomonadati</taxon>
        <taxon>Planctomycetota</taxon>
        <taxon>Planctomycetia</taxon>
        <taxon>Pirellulales</taxon>
        <taxon>Pirellulaceae</taxon>
        <taxon>Blastopirellula</taxon>
    </lineage>
</organism>
<name>A0A2S8FVD0_9BACT</name>
<reference evidence="1 2" key="1">
    <citation type="submission" date="2018-02" db="EMBL/GenBank/DDBJ databases">
        <title>Comparative genomes isolates from brazilian mangrove.</title>
        <authorList>
            <person name="Araujo J.E."/>
            <person name="Taketani R.G."/>
            <person name="Silva M.C.P."/>
            <person name="Loureco M.V."/>
            <person name="Andreote F.D."/>
        </authorList>
    </citation>
    <scope>NUCLEOTIDE SEQUENCE [LARGE SCALE GENOMIC DNA]</scope>
    <source>
        <strain evidence="1 2">Hex-1 MGV</strain>
    </source>
</reference>
<dbReference type="Proteomes" id="UP000238322">
    <property type="component" value="Unassembled WGS sequence"/>
</dbReference>
<dbReference type="EMBL" id="PUHY01000006">
    <property type="protein sequence ID" value="PQO36141.1"/>
    <property type="molecule type" value="Genomic_DNA"/>
</dbReference>
<dbReference type="RefSeq" id="WP_105329431.1">
    <property type="nucleotide sequence ID" value="NZ_PUHY01000006.1"/>
</dbReference>
<dbReference type="AlphaFoldDB" id="A0A2S8FVD0"/>